<evidence type="ECO:0000313" key="1">
    <source>
        <dbReference type="EMBL" id="MCG2461629.1"/>
    </source>
</evidence>
<gene>
    <name evidence="1" type="ORF">K8352_12785</name>
</gene>
<accession>A0AAE3EWH3</accession>
<keyword evidence="2" id="KW-1185">Reference proteome</keyword>
<organism evidence="1 2">
    <name type="scientific">Cerina litoralis</name>
    <dbReference type="NCBI Taxonomy" id="2874477"/>
    <lineage>
        <taxon>Bacteria</taxon>
        <taxon>Pseudomonadati</taxon>
        <taxon>Bacteroidota</taxon>
        <taxon>Flavobacteriia</taxon>
        <taxon>Flavobacteriales</taxon>
        <taxon>Flavobacteriaceae</taxon>
        <taxon>Cerina</taxon>
    </lineage>
</organism>
<evidence type="ECO:0000313" key="2">
    <source>
        <dbReference type="Proteomes" id="UP001200642"/>
    </source>
</evidence>
<sequence>MRYILFIVHTIGMLLGNPRNIQVYYIHRYDPSLKFASSNGIFAIIKFYVKIQQIFDQF</sequence>
<dbReference type="RefSeq" id="WP_317902772.1">
    <property type="nucleotide sequence ID" value="NZ_JAIRBC010000018.1"/>
</dbReference>
<comment type="caution">
    <text evidence="1">The sequence shown here is derived from an EMBL/GenBank/DDBJ whole genome shotgun (WGS) entry which is preliminary data.</text>
</comment>
<dbReference type="Proteomes" id="UP001200642">
    <property type="component" value="Unassembled WGS sequence"/>
</dbReference>
<name>A0AAE3EWH3_9FLAO</name>
<reference evidence="1" key="1">
    <citation type="submission" date="2023-02" db="EMBL/GenBank/DDBJ databases">
        <title>Genome of Flavobacteriaceae gen. nov. sp. strain F89.</title>
        <authorList>
            <person name="Wang Y."/>
        </authorList>
    </citation>
    <scope>NUCLEOTIDE SEQUENCE</scope>
    <source>
        <strain evidence="1">F89</strain>
    </source>
</reference>
<protein>
    <submittedName>
        <fullName evidence="1">Uncharacterized protein</fullName>
    </submittedName>
</protein>
<proteinExistence type="predicted"/>
<dbReference type="EMBL" id="JAIRBC010000018">
    <property type="protein sequence ID" value="MCG2461629.1"/>
    <property type="molecule type" value="Genomic_DNA"/>
</dbReference>
<dbReference type="AlphaFoldDB" id="A0AAE3EWH3"/>